<proteinExistence type="predicted"/>
<reference evidence="2 3" key="1">
    <citation type="submission" date="2017-08" db="EMBL/GenBank/DDBJ databases">
        <title>Infants hospitalized years apart are colonized by the same room-sourced microbial strains.</title>
        <authorList>
            <person name="Brooks B."/>
            <person name="Olm M.R."/>
            <person name="Firek B.A."/>
            <person name="Baker R."/>
            <person name="Thomas B.C."/>
            <person name="Morowitz M.J."/>
            <person name="Banfield J.F."/>
        </authorList>
    </citation>
    <scope>NUCLEOTIDE SEQUENCE [LARGE SCALE GENOMIC DNA]</scope>
    <source>
        <strain evidence="2">S2_018_000_R3_110</strain>
    </source>
</reference>
<dbReference type="InterPro" id="IPR016181">
    <property type="entry name" value="Acyl_CoA_acyltransferase"/>
</dbReference>
<dbReference type="AlphaFoldDB" id="A0A2W4ZEF5"/>
<protein>
    <submittedName>
        <fullName evidence="2">GNAT family N-acetyltransferase</fullName>
    </submittedName>
</protein>
<dbReference type="EMBL" id="QFNF01000012">
    <property type="protein sequence ID" value="PZO78369.1"/>
    <property type="molecule type" value="Genomic_DNA"/>
</dbReference>
<dbReference type="PROSITE" id="PS51186">
    <property type="entry name" value="GNAT"/>
    <property type="match status" value="1"/>
</dbReference>
<dbReference type="SUPFAM" id="SSF55729">
    <property type="entry name" value="Acyl-CoA N-acyltransferases (Nat)"/>
    <property type="match status" value="1"/>
</dbReference>
<dbReference type="Proteomes" id="UP000248614">
    <property type="component" value="Unassembled WGS sequence"/>
</dbReference>
<dbReference type="CDD" id="cd04301">
    <property type="entry name" value="NAT_SF"/>
    <property type="match status" value="1"/>
</dbReference>
<accession>A0A2W4ZEF5</accession>
<gene>
    <name evidence="2" type="ORF">DI632_06860</name>
</gene>
<dbReference type="Gene3D" id="3.40.630.30">
    <property type="match status" value="1"/>
</dbReference>
<evidence type="ECO:0000259" key="1">
    <source>
        <dbReference type="PROSITE" id="PS51186"/>
    </source>
</evidence>
<feature type="domain" description="N-acetyltransferase" evidence="1">
    <location>
        <begin position="1"/>
        <end position="138"/>
    </location>
</feature>
<dbReference type="Pfam" id="PF00583">
    <property type="entry name" value="Acetyltransf_1"/>
    <property type="match status" value="1"/>
</dbReference>
<name>A0A2W4ZEF5_9SPHN</name>
<evidence type="ECO:0000313" key="2">
    <source>
        <dbReference type="EMBL" id="PZO78369.1"/>
    </source>
</evidence>
<dbReference type="InterPro" id="IPR000182">
    <property type="entry name" value="GNAT_dom"/>
</dbReference>
<organism evidence="2 3">
    <name type="scientific">Sphingomonas hengshuiensis</name>
    <dbReference type="NCBI Taxonomy" id="1609977"/>
    <lineage>
        <taxon>Bacteria</taxon>
        <taxon>Pseudomonadati</taxon>
        <taxon>Pseudomonadota</taxon>
        <taxon>Alphaproteobacteria</taxon>
        <taxon>Sphingomonadales</taxon>
        <taxon>Sphingomonadaceae</taxon>
        <taxon>Sphingomonas</taxon>
    </lineage>
</organism>
<comment type="caution">
    <text evidence="2">The sequence shown here is derived from an EMBL/GenBank/DDBJ whole genome shotgun (WGS) entry which is preliminary data.</text>
</comment>
<keyword evidence="2" id="KW-0808">Transferase</keyword>
<evidence type="ECO:0000313" key="3">
    <source>
        <dbReference type="Proteomes" id="UP000248614"/>
    </source>
</evidence>
<sequence length="138" mass="14976">MTIDVVAAPGDAEREAILRILVAHNDAAVGPTERRQVAIVVRDAAGTITGGLWGRIGYRWLFVELLAVSPLSQGQGTGRALMQRAEALAREAGCIGVWLDTFSFQARGFYEKLGFAHFGTIGDFPPGQARFFLSKRID</sequence>
<dbReference type="GO" id="GO:0016747">
    <property type="term" value="F:acyltransferase activity, transferring groups other than amino-acyl groups"/>
    <property type="evidence" value="ECO:0007669"/>
    <property type="project" value="InterPro"/>
</dbReference>